<name>A7IG08_XANP2</name>
<dbReference type="HOGENOM" id="CLU_027128_4_3_5"/>
<dbReference type="InterPro" id="IPR006311">
    <property type="entry name" value="TAT_signal"/>
</dbReference>
<dbReference type="InterPro" id="IPR028082">
    <property type="entry name" value="Peripla_BP_I"/>
</dbReference>
<dbReference type="eggNOG" id="COG0683">
    <property type="taxonomic scope" value="Bacteria"/>
</dbReference>
<evidence type="ECO:0000256" key="5">
    <source>
        <dbReference type="SAM" id="SignalP"/>
    </source>
</evidence>
<dbReference type="Proteomes" id="UP000002417">
    <property type="component" value="Chromosome"/>
</dbReference>
<keyword evidence="3" id="KW-0029">Amino-acid transport</keyword>
<feature type="region of interest" description="Disordered" evidence="4">
    <location>
        <begin position="409"/>
        <end position="434"/>
    </location>
</feature>
<dbReference type="STRING" id="78245.Xaut_1706"/>
<dbReference type="PANTHER" id="PTHR30483">
    <property type="entry name" value="LEUCINE-SPECIFIC-BINDING PROTEIN"/>
    <property type="match status" value="1"/>
</dbReference>
<dbReference type="KEGG" id="xau:Xaut_1706"/>
<keyword evidence="3" id="KW-0813">Transport</keyword>
<dbReference type="OrthoDB" id="7855203at2"/>
<evidence type="ECO:0000256" key="1">
    <source>
        <dbReference type="ARBA" id="ARBA00010062"/>
    </source>
</evidence>
<keyword evidence="7" id="KW-0675">Receptor</keyword>
<feature type="domain" description="Leucine-binding protein" evidence="6">
    <location>
        <begin position="43"/>
        <end position="376"/>
    </location>
</feature>
<evidence type="ECO:0000313" key="8">
    <source>
        <dbReference type="Proteomes" id="UP000002417"/>
    </source>
</evidence>
<evidence type="ECO:0000256" key="4">
    <source>
        <dbReference type="SAM" id="MobiDB-lite"/>
    </source>
</evidence>
<feature type="chain" id="PRO_5002708668" evidence="5">
    <location>
        <begin position="33"/>
        <end position="434"/>
    </location>
</feature>
<evidence type="ECO:0000256" key="2">
    <source>
        <dbReference type="ARBA" id="ARBA00022729"/>
    </source>
</evidence>
<accession>A7IG08</accession>
<dbReference type="CDD" id="cd06340">
    <property type="entry name" value="PBP1_ABC_ligand_binding-like"/>
    <property type="match status" value="1"/>
</dbReference>
<dbReference type="SUPFAM" id="SSF53822">
    <property type="entry name" value="Periplasmic binding protein-like I"/>
    <property type="match status" value="1"/>
</dbReference>
<proteinExistence type="inferred from homology"/>
<dbReference type="GO" id="GO:0006865">
    <property type="term" value="P:amino acid transport"/>
    <property type="evidence" value="ECO:0007669"/>
    <property type="project" value="UniProtKB-KW"/>
</dbReference>
<dbReference type="Pfam" id="PF13458">
    <property type="entry name" value="Peripla_BP_6"/>
    <property type="match status" value="1"/>
</dbReference>
<gene>
    <name evidence="7" type="ordered locus">Xaut_1706</name>
</gene>
<dbReference type="AlphaFoldDB" id="A7IG08"/>
<protein>
    <submittedName>
        <fullName evidence="7">Extracellular ligand-binding receptor</fullName>
    </submittedName>
</protein>
<organism evidence="7 8">
    <name type="scientific">Xanthobacter autotrophicus (strain ATCC BAA-1158 / Py2)</name>
    <dbReference type="NCBI Taxonomy" id="78245"/>
    <lineage>
        <taxon>Bacteria</taxon>
        <taxon>Pseudomonadati</taxon>
        <taxon>Pseudomonadota</taxon>
        <taxon>Alphaproteobacteria</taxon>
        <taxon>Hyphomicrobiales</taxon>
        <taxon>Xanthobacteraceae</taxon>
        <taxon>Xanthobacter</taxon>
    </lineage>
</organism>
<evidence type="ECO:0000256" key="3">
    <source>
        <dbReference type="ARBA" id="ARBA00022970"/>
    </source>
</evidence>
<sequence length="434" mass="46806">MPSDGLRRPPSCSRRGLLALAAVLFSAGTALAQAPAATSAPATISIGCVLPLSGGSASVGNQIKAGTQIAVDQINREGGIKSMGGAKLAVLFGDSQSKADIGVTETERLITRENVAALCGAFNSAVTFPATEVAERYKTPWVVLGAVKDEITERNFKYVFRINNKANYDAREQVDAIDLLAQESGKKPKTIALIYEGSDWGRSHAANIKKFAAERGYAVVLDEAAPPNQVDFSNQLLKVRASRPDVLIVAFYTPDHLILSRQLMDQRLDIPFGVHSVGGGTEDPAFYKAIAPRAVDYYFVQEDFQIDIVEATKDPAILDADKRSKEMLGYGLTAYSAQGLATIYVIRDALERAGSADREKLRDALAATDIAAGPALAAGYQRIKFDAQGQNTFAHGVISENLGGKRRTVWPKDNRLPDTKPVWPVPEWSKRPNS</sequence>
<dbReference type="InterPro" id="IPR051010">
    <property type="entry name" value="BCAA_transport"/>
</dbReference>
<reference evidence="7 8" key="1">
    <citation type="submission" date="2007-07" db="EMBL/GenBank/DDBJ databases">
        <title>Complete sequence of chromosome of Xanthobacter autotrophicus Py2.</title>
        <authorList>
            <consortium name="US DOE Joint Genome Institute"/>
            <person name="Copeland A."/>
            <person name="Lucas S."/>
            <person name="Lapidus A."/>
            <person name="Barry K."/>
            <person name="Glavina del Rio T."/>
            <person name="Hammon N."/>
            <person name="Israni S."/>
            <person name="Dalin E."/>
            <person name="Tice H."/>
            <person name="Pitluck S."/>
            <person name="Sims D."/>
            <person name="Brettin T."/>
            <person name="Bruce D."/>
            <person name="Detter J.C."/>
            <person name="Han C."/>
            <person name="Tapia R."/>
            <person name="Brainard J."/>
            <person name="Schmutz J."/>
            <person name="Larimer F."/>
            <person name="Land M."/>
            <person name="Hauser L."/>
            <person name="Kyrpides N."/>
            <person name="Kim E."/>
            <person name="Ensigns S.A."/>
            <person name="Richardson P."/>
        </authorList>
    </citation>
    <scope>NUCLEOTIDE SEQUENCE [LARGE SCALE GENOMIC DNA]</scope>
    <source>
        <strain evidence="8">ATCC BAA-1158 / Py2</strain>
    </source>
</reference>
<keyword evidence="2 5" id="KW-0732">Signal</keyword>
<evidence type="ECO:0000313" key="7">
    <source>
        <dbReference type="EMBL" id="ABS66951.1"/>
    </source>
</evidence>
<feature type="signal peptide" evidence="5">
    <location>
        <begin position="1"/>
        <end position="32"/>
    </location>
</feature>
<dbReference type="PANTHER" id="PTHR30483:SF37">
    <property type="entry name" value="ABC TRANSPORTER SUBSTRATE-BINDING PROTEIN"/>
    <property type="match status" value="1"/>
</dbReference>
<dbReference type="PhylomeDB" id="A7IG08"/>
<evidence type="ECO:0000259" key="6">
    <source>
        <dbReference type="Pfam" id="PF13458"/>
    </source>
</evidence>
<dbReference type="EMBL" id="CP000781">
    <property type="protein sequence ID" value="ABS66951.1"/>
    <property type="molecule type" value="Genomic_DNA"/>
</dbReference>
<keyword evidence="8" id="KW-1185">Reference proteome</keyword>
<dbReference type="PROSITE" id="PS51318">
    <property type="entry name" value="TAT"/>
    <property type="match status" value="1"/>
</dbReference>
<dbReference type="Gene3D" id="3.40.50.2300">
    <property type="match status" value="2"/>
</dbReference>
<dbReference type="InterPro" id="IPR028081">
    <property type="entry name" value="Leu-bd"/>
</dbReference>
<comment type="similarity">
    <text evidence="1">Belongs to the leucine-binding protein family.</text>
</comment>